<evidence type="ECO:0000313" key="2">
    <source>
        <dbReference type="EMBL" id="QDV22275.1"/>
    </source>
</evidence>
<dbReference type="InterPro" id="IPR010496">
    <property type="entry name" value="AL/BT2_dom"/>
</dbReference>
<feature type="domain" description="3-keto-alpha-glucoside-1,2-lyase/3-keto-2-hydroxy-glucal hydratase" evidence="1">
    <location>
        <begin position="37"/>
        <end position="267"/>
    </location>
</feature>
<evidence type="ECO:0000313" key="3">
    <source>
        <dbReference type="Proteomes" id="UP000318017"/>
    </source>
</evidence>
<evidence type="ECO:0000259" key="1">
    <source>
        <dbReference type="Pfam" id="PF06439"/>
    </source>
</evidence>
<dbReference type="OrthoDB" id="9787527at2"/>
<dbReference type="Gene3D" id="2.60.120.560">
    <property type="entry name" value="Exo-inulinase, domain 1"/>
    <property type="match status" value="1"/>
</dbReference>
<dbReference type="Pfam" id="PF06439">
    <property type="entry name" value="3keto-disac_hyd"/>
    <property type="match status" value="1"/>
</dbReference>
<dbReference type="GO" id="GO:0016787">
    <property type="term" value="F:hydrolase activity"/>
    <property type="evidence" value="ECO:0007669"/>
    <property type="project" value="InterPro"/>
</dbReference>
<name>A0A518G0Z2_9BACT</name>
<reference evidence="2 3" key="1">
    <citation type="submission" date="2019-02" db="EMBL/GenBank/DDBJ databases">
        <title>Deep-cultivation of Planctomycetes and their phenomic and genomic characterization uncovers novel biology.</title>
        <authorList>
            <person name="Wiegand S."/>
            <person name="Jogler M."/>
            <person name="Boedeker C."/>
            <person name="Pinto D."/>
            <person name="Vollmers J."/>
            <person name="Rivas-Marin E."/>
            <person name="Kohn T."/>
            <person name="Peeters S.H."/>
            <person name="Heuer A."/>
            <person name="Rast P."/>
            <person name="Oberbeckmann S."/>
            <person name="Bunk B."/>
            <person name="Jeske O."/>
            <person name="Meyerdierks A."/>
            <person name="Storesund J.E."/>
            <person name="Kallscheuer N."/>
            <person name="Luecker S."/>
            <person name="Lage O.M."/>
            <person name="Pohl T."/>
            <person name="Merkel B.J."/>
            <person name="Hornburger P."/>
            <person name="Mueller R.-W."/>
            <person name="Bruemmer F."/>
            <person name="Labrenz M."/>
            <person name="Spormann A.M."/>
            <person name="Op den Camp H."/>
            <person name="Overmann J."/>
            <person name="Amann R."/>
            <person name="Jetten M.S.M."/>
            <person name="Mascher T."/>
            <person name="Medema M.H."/>
            <person name="Devos D.P."/>
            <person name="Kaster A.-K."/>
            <person name="Ovreas L."/>
            <person name="Rohde M."/>
            <person name="Galperin M.Y."/>
            <person name="Jogler C."/>
        </authorList>
    </citation>
    <scope>NUCLEOTIDE SEQUENCE [LARGE SCALE GENOMIC DNA]</scope>
    <source>
        <strain evidence="2 3">Q31a</strain>
    </source>
</reference>
<sequence length="272" mass="30449">MHRSSLPQQLLIGLFSVAFLTTNLGFCQESQSSNASQWIPLFNGKDLEGWTPKIRYHEAGENFGNTFRVESGLLKVRYDEASYPEFNETFGHLFYKDRFSHYRLKADVRFVGEQCKGGPGWATRNSGLMLHGESPETMSLDQDFPASIEFQLLGGNGKDKRTTANLCTPGTNVVMDGELIERHCTSSTSKTFHGDQWVTVEVEVHGSGTVKHIVDGTVVLEYSKSQLDPRDPHSKMLAEKQGGLMLEQGTISLQSESHPCDFRNIELLVLEE</sequence>
<keyword evidence="3" id="KW-1185">Reference proteome</keyword>
<dbReference type="RefSeq" id="WP_145073565.1">
    <property type="nucleotide sequence ID" value="NZ_CP036298.1"/>
</dbReference>
<proteinExistence type="predicted"/>
<accession>A0A518G0Z2</accession>
<dbReference type="EMBL" id="CP036298">
    <property type="protein sequence ID" value="QDV22275.1"/>
    <property type="molecule type" value="Genomic_DNA"/>
</dbReference>
<dbReference type="KEGG" id="ahel:Q31a_05590"/>
<protein>
    <recommendedName>
        <fullName evidence="1">3-keto-alpha-glucoside-1,2-lyase/3-keto-2-hydroxy-glucal hydratase domain-containing protein</fullName>
    </recommendedName>
</protein>
<dbReference type="Proteomes" id="UP000318017">
    <property type="component" value="Chromosome"/>
</dbReference>
<dbReference type="AlphaFoldDB" id="A0A518G0Z2"/>
<gene>
    <name evidence="2" type="ORF">Q31a_05590</name>
</gene>
<organism evidence="2 3">
    <name type="scientific">Aureliella helgolandensis</name>
    <dbReference type="NCBI Taxonomy" id="2527968"/>
    <lineage>
        <taxon>Bacteria</taxon>
        <taxon>Pseudomonadati</taxon>
        <taxon>Planctomycetota</taxon>
        <taxon>Planctomycetia</taxon>
        <taxon>Pirellulales</taxon>
        <taxon>Pirellulaceae</taxon>
        <taxon>Aureliella</taxon>
    </lineage>
</organism>